<evidence type="ECO:0008006" key="5">
    <source>
        <dbReference type="Google" id="ProtNLM"/>
    </source>
</evidence>
<dbReference type="PROSITE" id="PS00094">
    <property type="entry name" value="C5_MTASE_1"/>
    <property type="match status" value="1"/>
</dbReference>
<dbReference type="PRINTS" id="PR00105">
    <property type="entry name" value="C5METTRFRASE"/>
</dbReference>
<evidence type="ECO:0000313" key="4">
    <source>
        <dbReference type="EMBL" id="KKK58587.1"/>
    </source>
</evidence>
<dbReference type="InterPro" id="IPR029063">
    <property type="entry name" value="SAM-dependent_MTases_sf"/>
</dbReference>
<dbReference type="SUPFAM" id="SSF53335">
    <property type="entry name" value="S-adenosyl-L-methionine-dependent methyltransferases"/>
    <property type="match status" value="1"/>
</dbReference>
<name>A0A0F8WNX5_9ZZZZ</name>
<keyword evidence="2" id="KW-0808">Transferase</keyword>
<dbReference type="PROSITE" id="PS51679">
    <property type="entry name" value="SAM_MT_C5"/>
    <property type="match status" value="1"/>
</dbReference>
<dbReference type="InterPro" id="IPR001525">
    <property type="entry name" value="C5_MeTfrase"/>
</dbReference>
<dbReference type="InterPro" id="IPR018117">
    <property type="entry name" value="C5_DNA_meth_AS"/>
</dbReference>
<dbReference type="InterPro" id="IPR050750">
    <property type="entry name" value="C5-MTase"/>
</dbReference>
<dbReference type="PANTHER" id="PTHR46098">
    <property type="entry name" value="TRNA (CYTOSINE(38)-C(5))-METHYLTRANSFERASE"/>
    <property type="match status" value="1"/>
</dbReference>
<dbReference type="GO" id="GO:0008168">
    <property type="term" value="F:methyltransferase activity"/>
    <property type="evidence" value="ECO:0007669"/>
    <property type="project" value="UniProtKB-KW"/>
</dbReference>
<proteinExistence type="predicted"/>
<dbReference type="Gene3D" id="3.40.50.150">
    <property type="entry name" value="Vaccinia Virus protein VP39"/>
    <property type="match status" value="1"/>
</dbReference>
<reference evidence="4" key="1">
    <citation type="journal article" date="2015" name="Nature">
        <title>Complex archaea that bridge the gap between prokaryotes and eukaryotes.</title>
        <authorList>
            <person name="Spang A."/>
            <person name="Saw J.H."/>
            <person name="Jorgensen S.L."/>
            <person name="Zaremba-Niedzwiedzka K."/>
            <person name="Martijn J."/>
            <person name="Lind A.E."/>
            <person name="van Eijk R."/>
            <person name="Schleper C."/>
            <person name="Guy L."/>
            <person name="Ettema T.J."/>
        </authorList>
    </citation>
    <scope>NUCLEOTIDE SEQUENCE</scope>
</reference>
<keyword evidence="3" id="KW-0949">S-adenosyl-L-methionine</keyword>
<evidence type="ECO:0000256" key="2">
    <source>
        <dbReference type="ARBA" id="ARBA00022679"/>
    </source>
</evidence>
<evidence type="ECO:0000256" key="1">
    <source>
        <dbReference type="ARBA" id="ARBA00022603"/>
    </source>
</evidence>
<keyword evidence="1" id="KW-0489">Methyltransferase</keyword>
<feature type="non-terminal residue" evidence="4">
    <location>
        <position position="134"/>
    </location>
</feature>
<dbReference type="GO" id="GO:0032259">
    <property type="term" value="P:methylation"/>
    <property type="evidence" value="ECO:0007669"/>
    <property type="project" value="UniProtKB-KW"/>
</dbReference>
<accession>A0A0F8WNX5</accession>
<dbReference type="PANTHER" id="PTHR46098:SF1">
    <property type="entry name" value="TRNA (CYTOSINE(38)-C(5))-METHYLTRANSFERASE"/>
    <property type="match status" value="1"/>
</dbReference>
<evidence type="ECO:0000256" key="3">
    <source>
        <dbReference type="ARBA" id="ARBA00022691"/>
    </source>
</evidence>
<gene>
    <name evidence="4" type="ORF">LCGC14_3042940</name>
</gene>
<dbReference type="AlphaFoldDB" id="A0A0F8WNX5"/>
<dbReference type="Pfam" id="PF00145">
    <property type="entry name" value="DNA_methylase"/>
    <property type="match status" value="1"/>
</dbReference>
<sequence>MSNTTKFFDLFAGIGGFHLGLKKNFQCVGACEIDRYARQVYSRHFPKVKIWEDATKIKPEELPDFDILCAGFPCQTFSIAGKRLGFEESRGTLFFEIARIARQKRPRLLLLENVKGLLSHDNGKTFAEILTTLD</sequence>
<dbReference type="EMBL" id="LAZR01063903">
    <property type="protein sequence ID" value="KKK58587.1"/>
    <property type="molecule type" value="Genomic_DNA"/>
</dbReference>
<organism evidence="4">
    <name type="scientific">marine sediment metagenome</name>
    <dbReference type="NCBI Taxonomy" id="412755"/>
    <lineage>
        <taxon>unclassified sequences</taxon>
        <taxon>metagenomes</taxon>
        <taxon>ecological metagenomes</taxon>
    </lineage>
</organism>
<comment type="caution">
    <text evidence="4">The sequence shown here is derived from an EMBL/GenBank/DDBJ whole genome shotgun (WGS) entry which is preliminary data.</text>
</comment>
<dbReference type="NCBIfam" id="TIGR00675">
    <property type="entry name" value="dcm"/>
    <property type="match status" value="1"/>
</dbReference>
<protein>
    <recommendedName>
        <fullName evidence="5">DNA (cytosine-5-)-methyltransferase</fullName>
    </recommendedName>
</protein>